<accession>A0A9W9T321</accession>
<dbReference type="AlphaFoldDB" id="A0A9W9T321"/>
<reference evidence="1" key="2">
    <citation type="journal article" date="2023" name="IMA Fungus">
        <title>Comparative genomic study of the Penicillium genus elucidates a diverse pangenome and 15 lateral gene transfer events.</title>
        <authorList>
            <person name="Petersen C."/>
            <person name="Sorensen T."/>
            <person name="Nielsen M.R."/>
            <person name="Sondergaard T.E."/>
            <person name="Sorensen J.L."/>
            <person name="Fitzpatrick D.A."/>
            <person name="Frisvad J.C."/>
            <person name="Nielsen K.L."/>
        </authorList>
    </citation>
    <scope>NUCLEOTIDE SEQUENCE</scope>
    <source>
        <strain evidence="1">IBT 16849</strain>
    </source>
</reference>
<evidence type="ECO:0000313" key="1">
    <source>
        <dbReference type="EMBL" id="KAJ5207516.1"/>
    </source>
</evidence>
<evidence type="ECO:0000313" key="2">
    <source>
        <dbReference type="Proteomes" id="UP001150879"/>
    </source>
</evidence>
<reference evidence="1" key="1">
    <citation type="submission" date="2022-11" db="EMBL/GenBank/DDBJ databases">
        <authorList>
            <person name="Petersen C."/>
        </authorList>
    </citation>
    <scope>NUCLEOTIDE SEQUENCE</scope>
    <source>
        <strain evidence="1">IBT 16849</strain>
    </source>
</reference>
<dbReference type="EMBL" id="JAPQKP010000002">
    <property type="protein sequence ID" value="KAJ5207516.1"/>
    <property type="molecule type" value="Genomic_DNA"/>
</dbReference>
<organism evidence="1 2">
    <name type="scientific">Penicillium cf. griseofulvum</name>
    <dbReference type="NCBI Taxonomy" id="2972120"/>
    <lineage>
        <taxon>Eukaryota</taxon>
        <taxon>Fungi</taxon>
        <taxon>Dikarya</taxon>
        <taxon>Ascomycota</taxon>
        <taxon>Pezizomycotina</taxon>
        <taxon>Eurotiomycetes</taxon>
        <taxon>Eurotiomycetidae</taxon>
        <taxon>Eurotiales</taxon>
        <taxon>Aspergillaceae</taxon>
        <taxon>Penicillium</taxon>
    </lineage>
</organism>
<keyword evidence="2" id="KW-1185">Reference proteome</keyword>
<protein>
    <submittedName>
        <fullName evidence="1">Uncharacterized protein</fullName>
    </submittedName>
</protein>
<dbReference type="Proteomes" id="UP001150879">
    <property type="component" value="Unassembled WGS sequence"/>
</dbReference>
<proteinExistence type="predicted"/>
<gene>
    <name evidence="1" type="ORF">N7472_003964</name>
</gene>
<name>A0A9W9T321_9EURO</name>
<sequence length="67" mass="7450">MREGLWASLNTIRDAAAFAEGLLLVDRCIETMKDDTMKPEVEAIANLMQPPPQPPLPLQHGQVFADF</sequence>
<comment type="caution">
    <text evidence="1">The sequence shown here is derived from an EMBL/GenBank/DDBJ whole genome shotgun (WGS) entry which is preliminary data.</text>
</comment>
<dbReference type="OrthoDB" id="4358844at2759"/>